<evidence type="ECO:0000313" key="2">
    <source>
        <dbReference type="Proteomes" id="UP000807469"/>
    </source>
</evidence>
<evidence type="ECO:0000313" key="1">
    <source>
        <dbReference type="EMBL" id="KAF9471929.1"/>
    </source>
</evidence>
<reference evidence="1" key="1">
    <citation type="submission" date="2020-11" db="EMBL/GenBank/DDBJ databases">
        <authorList>
            <consortium name="DOE Joint Genome Institute"/>
            <person name="Ahrendt S."/>
            <person name="Riley R."/>
            <person name="Andreopoulos W."/>
            <person name="Labutti K."/>
            <person name="Pangilinan J."/>
            <person name="Ruiz-Duenas F.J."/>
            <person name="Barrasa J.M."/>
            <person name="Sanchez-Garcia M."/>
            <person name="Camarero S."/>
            <person name="Miyauchi S."/>
            <person name="Serrano A."/>
            <person name="Linde D."/>
            <person name="Babiker R."/>
            <person name="Drula E."/>
            <person name="Ayuso-Fernandez I."/>
            <person name="Pacheco R."/>
            <person name="Padilla G."/>
            <person name="Ferreira P."/>
            <person name="Barriuso J."/>
            <person name="Kellner H."/>
            <person name="Castanera R."/>
            <person name="Alfaro M."/>
            <person name="Ramirez L."/>
            <person name="Pisabarro A.G."/>
            <person name="Kuo A."/>
            <person name="Tritt A."/>
            <person name="Lipzen A."/>
            <person name="He G."/>
            <person name="Yan M."/>
            <person name="Ng V."/>
            <person name="Cullen D."/>
            <person name="Martin F."/>
            <person name="Rosso M.-N."/>
            <person name="Henrissat B."/>
            <person name="Hibbett D."/>
            <person name="Martinez A.T."/>
            <person name="Grigoriev I.V."/>
        </authorList>
    </citation>
    <scope>NUCLEOTIDE SEQUENCE</scope>
    <source>
        <strain evidence="1">CIRM-BRFM 674</strain>
    </source>
</reference>
<proteinExistence type="predicted"/>
<comment type="caution">
    <text evidence="1">The sequence shown here is derived from an EMBL/GenBank/DDBJ whole genome shotgun (WGS) entry which is preliminary data.</text>
</comment>
<keyword evidence="2" id="KW-1185">Reference proteome</keyword>
<protein>
    <submittedName>
        <fullName evidence="1">Uncharacterized protein</fullName>
    </submittedName>
</protein>
<gene>
    <name evidence="1" type="ORF">BDN70DRAFT_900940</name>
</gene>
<accession>A0A9P5YNP6</accession>
<organism evidence="1 2">
    <name type="scientific">Pholiota conissans</name>
    <dbReference type="NCBI Taxonomy" id="109636"/>
    <lineage>
        <taxon>Eukaryota</taxon>
        <taxon>Fungi</taxon>
        <taxon>Dikarya</taxon>
        <taxon>Basidiomycota</taxon>
        <taxon>Agaricomycotina</taxon>
        <taxon>Agaricomycetes</taxon>
        <taxon>Agaricomycetidae</taxon>
        <taxon>Agaricales</taxon>
        <taxon>Agaricineae</taxon>
        <taxon>Strophariaceae</taxon>
        <taxon>Pholiota</taxon>
    </lineage>
</organism>
<dbReference type="Proteomes" id="UP000807469">
    <property type="component" value="Unassembled WGS sequence"/>
</dbReference>
<dbReference type="AlphaFoldDB" id="A0A9P5YNP6"/>
<name>A0A9P5YNP6_9AGAR</name>
<sequence>MTNNTTTQQPPDSRADALPPIGKLKVISLHLGGSGKCVTQRFATNWLSAGRVTIPWETRKTILFPRIPGTYRGKAKSESMTHPSGMVARDWQWQRRLMVRDDDKGSAPTTSKMVKGYVAGVRKPLRIQMRKAEGGQWQG</sequence>
<dbReference type="EMBL" id="MU155601">
    <property type="protein sequence ID" value="KAF9471929.1"/>
    <property type="molecule type" value="Genomic_DNA"/>
</dbReference>